<sequence>MVLEAFRKRPLCMLSSVEKIDKVMRFWVNELDWNSSALVKRPEVFLYSLENRIIPRASVVSYLFSKGLIEKNVELSTPFGVNKKVFLEKEDGVASESH</sequence>
<protein>
    <submittedName>
        <fullName evidence="4">Uncharacterized protein</fullName>
    </submittedName>
</protein>
<dbReference type="SMART" id="SM00733">
    <property type="entry name" value="Mterf"/>
    <property type="match status" value="2"/>
</dbReference>
<reference evidence="4 5" key="1">
    <citation type="journal article" date="2014" name="Am. J. Bot.">
        <title>Genome assembly and annotation for red clover (Trifolium pratense; Fabaceae).</title>
        <authorList>
            <person name="Istvanek J."/>
            <person name="Jaros M."/>
            <person name="Krenek A."/>
            <person name="Repkova J."/>
        </authorList>
    </citation>
    <scope>NUCLEOTIDE SEQUENCE [LARGE SCALE GENOMIC DNA]</scope>
    <source>
        <strain evidence="5">cv. Tatra</strain>
        <tissue evidence="4">Young leaves</tissue>
    </source>
</reference>
<evidence type="ECO:0000256" key="2">
    <source>
        <dbReference type="ARBA" id="ARBA00022472"/>
    </source>
</evidence>
<dbReference type="Pfam" id="PF02536">
    <property type="entry name" value="mTERF"/>
    <property type="match status" value="1"/>
</dbReference>
<keyword evidence="2" id="KW-0806">Transcription termination</keyword>
<evidence type="ECO:0000313" key="5">
    <source>
        <dbReference type="Proteomes" id="UP000236291"/>
    </source>
</evidence>
<reference evidence="4 5" key="2">
    <citation type="journal article" date="2017" name="Front. Plant Sci.">
        <title>Gene Classification and Mining of Molecular Markers Useful in Red Clover (Trifolium pratense) Breeding.</title>
        <authorList>
            <person name="Istvanek J."/>
            <person name="Dluhosova J."/>
            <person name="Dluhos P."/>
            <person name="Patkova L."/>
            <person name="Nedelnik J."/>
            <person name="Repkova J."/>
        </authorList>
    </citation>
    <scope>NUCLEOTIDE SEQUENCE [LARGE SCALE GENOMIC DNA]</scope>
    <source>
        <strain evidence="5">cv. Tatra</strain>
        <tissue evidence="4">Young leaves</tissue>
    </source>
</reference>
<dbReference type="GO" id="GO:0006353">
    <property type="term" value="P:DNA-templated transcription termination"/>
    <property type="evidence" value="ECO:0007669"/>
    <property type="project" value="UniProtKB-KW"/>
</dbReference>
<dbReference type="InterPro" id="IPR003690">
    <property type="entry name" value="MTERF"/>
</dbReference>
<evidence type="ECO:0000256" key="1">
    <source>
        <dbReference type="ARBA" id="ARBA00007692"/>
    </source>
</evidence>
<accession>A0A2K3LYF0</accession>
<keyword evidence="2" id="KW-0805">Transcription regulation</keyword>
<organism evidence="4 5">
    <name type="scientific">Trifolium pratense</name>
    <name type="common">Red clover</name>
    <dbReference type="NCBI Taxonomy" id="57577"/>
    <lineage>
        <taxon>Eukaryota</taxon>
        <taxon>Viridiplantae</taxon>
        <taxon>Streptophyta</taxon>
        <taxon>Embryophyta</taxon>
        <taxon>Tracheophyta</taxon>
        <taxon>Spermatophyta</taxon>
        <taxon>Magnoliopsida</taxon>
        <taxon>eudicotyledons</taxon>
        <taxon>Gunneridae</taxon>
        <taxon>Pentapetalae</taxon>
        <taxon>rosids</taxon>
        <taxon>fabids</taxon>
        <taxon>Fabales</taxon>
        <taxon>Fabaceae</taxon>
        <taxon>Papilionoideae</taxon>
        <taxon>50 kb inversion clade</taxon>
        <taxon>NPAAA clade</taxon>
        <taxon>Hologalegina</taxon>
        <taxon>IRL clade</taxon>
        <taxon>Trifolieae</taxon>
        <taxon>Trifolium</taxon>
    </lineage>
</organism>
<comment type="similarity">
    <text evidence="1">Belongs to the mTERF family.</text>
</comment>
<proteinExistence type="inferred from homology"/>
<dbReference type="Gene3D" id="1.25.70.10">
    <property type="entry name" value="Transcription termination factor 3, mitochondrial"/>
    <property type="match status" value="1"/>
</dbReference>
<name>A0A2K3LYF0_TRIPR</name>
<evidence type="ECO:0000313" key="4">
    <source>
        <dbReference type="EMBL" id="PNX83561.1"/>
    </source>
</evidence>
<keyword evidence="2" id="KW-0804">Transcription</keyword>
<comment type="caution">
    <text evidence="4">The sequence shown here is derived from an EMBL/GenBank/DDBJ whole genome shotgun (WGS) entry which is preliminary data.</text>
</comment>
<dbReference type="Proteomes" id="UP000236291">
    <property type="component" value="Unassembled WGS sequence"/>
</dbReference>
<dbReference type="AlphaFoldDB" id="A0A2K3LYF0"/>
<gene>
    <name evidence="4" type="ORF">L195_g039605</name>
</gene>
<dbReference type="EMBL" id="ASHM01044384">
    <property type="protein sequence ID" value="PNX83561.1"/>
    <property type="molecule type" value="Genomic_DNA"/>
</dbReference>
<dbReference type="STRING" id="57577.A0A2K3LYF0"/>
<keyword evidence="3" id="KW-0809">Transit peptide</keyword>
<dbReference type="PANTHER" id="PTHR13068">
    <property type="entry name" value="CGI-12 PROTEIN-RELATED"/>
    <property type="match status" value="1"/>
</dbReference>
<dbReference type="GO" id="GO:0003676">
    <property type="term" value="F:nucleic acid binding"/>
    <property type="evidence" value="ECO:0007669"/>
    <property type="project" value="InterPro"/>
</dbReference>
<dbReference type="InterPro" id="IPR038538">
    <property type="entry name" value="MTERF_sf"/>
</dbReference>
<evidence type="ECO:0000256" key="3">
    <source>
        <dbReference type="ARBA" id="ARBA00022946"/>
    </source>
</evidence>
<dbReference type="PANTHER" id="PTHR13068:SF172">
    <property type="entry name" value="TRANSCRIPTION TERMINATION FACTOR FAMILY PROTEIN"/>
    <property type="match status" value="1"/>
</dbReference>